<dbReference type="GO" id="GO:0016709">
    <property type="term" value="F:oxidoreductase activity, acting on paired donors, with incorporation or reduction of molecular oxygen, NAD(P)H as one donor, and incorporation of one atom of oxygen"/>
    <property type="evidence" value="ECO:0007669"/>
    <property type="project" value="TreeGrafter"/>
</dbReference>
<dbReference type="Gene3D" id="1.10.630.10">
    <property type="entry name" value="Cytochrome P450"/>
    <property type="match status" value="1"/>
</dbReference>
<evidence type="ECO:0000256" key="1">
    <source>
        <dbReference type="ARBA" id="ARBA00004167"/>
    </source>
</evidence>
<evidence type="ECO:0000256" key="2">
    <source>
        <dbReference type="ARBA" id="ARBA00022692"/>
    </source>
</evidence>
<dbReference type="GO" id="GO:0016020">
    <property type="term" value="C:membrane"/>
    <property type="evidence" value="ECO:0007669"/>
    <property type="project" value="UniProtKB-SubCell"/>
</dbReference>
<comment type="subcellular location">
    <subcellularLocation>
        <location evidence="1">Membrane</location>
        <topology evidence="1">Single-pass membrane protein</topology>
    </subcellularLocation>
</comment>
<evidence type="ECO:0000256" key="5">
    <source>
        <dbReference type="ARBA" id="ARBA00023136"/>
    </source>
</evidence>
<keyword evidence="2 7" id="KW-0812">Transmembrane</keyword>
<protein>
    <recommendedName>
        <fullName evidence="9">Cytochrome P450</fullName>
    </recommendedName>
</protein>
<keyword evidence="3 6" id="KW-0479">Metal-binding</keyword>
<gene>
    <name evidence="8" type="ORF">SS06L04_000006</name>
</gene>
<organism evidence="8">
    <name type="scientific">Saccharum spontaneum</name>
    <name type="common">Wild sugarcane</name>
    <dbReference type="NCBI Taxonomy" id="62335"/>
    <lineage>
        <taxon>Eukaryota</taxon>
        <taxon>Viridiplantae</taxon>
        <taxon>Streptophyta</taxon>
        <taxon>Embryophyta</taxon>
        <taxon>Tracheophyta</taxon>
        <taxon>Spermatophyta</taxon>
        <taxon>Magnoliopsida</taxon>
        <taxon>Liliopsida</taxon>
        <taxon>Poales</taxon>
        <taxon>Poaceae</taxon>
        <taxon>PACMAD clade</taxon>
        <taxon>Panicoideae</taxon>
        <taxon>Andropogonodae</taxon>
        <taxon>Andropogoneae</taxon>
        <taxon>Saccharinae</taxon>
        <taxon>Saccharum</taxon>
        <taxon>Saccharum officinarum species complex</taxon>
    </lineage>
</organism>
<feature type="transmembrane region" description="Helical" evidence="7">
    <location>
        <begin position="46"/>
        <end position="66"/>
    </location>
</feature>
<dbReference type="PRINTS" id="PR00463">
    <property type="entry name" value="EP450I"/>
</dbReference>
<evidence type="ECO:0000256" key="7">
    <source>
        <dbReference type="SAM" id="Phobius"/>
    </source>
</evidence>
<evidence type="ECO:0008006" key="9">
    <source>
        <dbReference type="Google" id="ProtNLM"/>
    </source>
</evidence>
<evidence type="ECO:0000256" key="3">
    <source>
        <dbReference type="ARBA" id="ARBA00022723"/>
    </source>
</evidence>
<evidence type="ECO:0000256" key="4">
    <source>
        <dbReference type="ARBA" id="ARBA00022989"/>
    </source>
</evidence>
<keyword evidence="5 7" id="KW-0472">Membrane</keyword>
<dbReference type="InterPro" id="IPR036396">
    <property type="entry name" value="Cyt_P450_sf"/>
</dbReference>
<comment type="cofactor">
    <cofactor evidence="6">
        <name>heme</name>
        <dbReference type="ChEBI" id="CHEBI:30413"/>
    </cofactor>
</comment>
<dbReference type="PANTHER" id="PTHR24298:SF800">
    <property type="entry name" value="CYTOCHROME P450 89A2-RELATED"/>
    <property type="match status" value="1"/>
</dbReference>
<dbReference type="PANTHER" id="PTHR24298">
    <property type="entry name" value="FLAVONOID 3'-MONOOXYGENASE-RELATED"/>
    <property type="match status" value="1"/>
</dbReference>
<dbReference type="InterPro" id="IPR051103">
    <property type="entry name" value="Plant_metabolite_P450s"/>
</dbReference>
<reference evidence="8" key="1">
    <citation type="submission" date="2018-04" db="EMBL/GenBank/DDBJ databases">
        <title>Comparative Analysis of Homologous Sequences of Saccharum officinarum and Saccharum spontaneum Reveals Independent Polyploidization Events.</title>
        <authorList>
            <person name="Sharma A."/>
            <person name="Song J."/>
            <person name="Lin Q."/>
            <person name="Singh R."/>
            <person name="Ramos N."/>
            <person name="Wang K."/>
            <person name="Zhang J."/>
            <person name="Ming R."/>
            <person name="Yu Q."/>
        </authorList>
    </citation>
    <scope>NUCLEOTIDE SEQUENCE</scope>
</reference>
<dbReference type="EMBL" id="MH182581">
    <property type="protein sequence ID" value="AWA45167.1"/>
    <property type="molecule type" value="Genomic_DNA"/>
</dbReference>
<evidence type="ECO:0000313" key="8">
    <source>
        <dbReference type="EMBL" id="AWA45167.1"/>
    </source>
</evidence>
<accession>A0A678T6F1</accession>
<evidence type="ECO:0000256" key="6">
    <source>
        <dbReference type="PIRSR" id="PIRSR602401-1"/>
    </source>
</evidence>
<keyword evidence="4 7" id="KW-1133">Transmembrane helix</keyword>
<dbReference type="GO" id="GO:0005506">
    <property type="term" value="F:iron ion binding"/>
    <property type="evidence" value="ECO:0007669"/>
    <property type="project" value="InterPro"/>
</dbReference>
<dbReference type="SUPFAM" id="SSF48264">
    <property type="entry name" value="Cytochrome P450"/>
    <property type="match status" value="1"/>
</dbReference>
<keyword evidence="6" id="KW-0349">Heme</keyword>
<dbReference type="GO" id="GO:0020037">
    <property type="term" value="F:heme binding"/>
    <property type="evidence" value="ECO:0007669"/>
    <property type="project" value="InterPro"/>
</dbReference>
<dbReference type="InterPro" id="IPR001128">
    <property type="entry name" value="Cyt_P450"/>
</dbReference>
<proteinExistence type="predicted"/>
<dbReference type="InterPro" id="IPR002401">
    <property type="entry name" value="Cyt_P450_E_grp-I"/>
</dbReference>
<sequence length="78" mass="8613">MVAVWPRWVGTSRGGRSRPMQFTPERFLEGGDSVGVDMTGTKGIRIMPFGVGRMICVGLSIAMLHLESLVANMVREFE</sequence>
<dbReference type="AlphaFoldDB" id="A0A678T6F1"/>
<feature type="binding site" description="axial binding residue" evidence="6">
    <location>
        <position position="56"/>
    </location>
    <ligand>
        <name>heme</name>
        <dbReference type="ChEBI" id="CHEBI:30413"/>
    </ligand>
    <ligandPart>
        <name>Fe</name>
        <dbReference type="ChEBI" id="CHEBI:18248"/>
    </ligandPart>
</feature>
<keyword evidence="6" id="KW-0408">Iron</keyword>
<dbReference type="Pfam" id="PF00067">
    <property type="entry name" value="p450"/>
    <property type="match status" value="1"/>
</dbReference>
<name>A0A678T6F1_SACSP</name>